<dbReference type="Proteomes" id="UP000837801">
    <property type="component" value="Unassembled WGS sequence"/>
</dbReference>
<dbReference type="Pfam" id="PF00578">
    <property type="entry name" value="AhpC-TSA"/>
    <property type="match status" value="1"/>
</dbReference>
<evidence type="ECO:0000256" key="1">
    <source>
        <dbReference type="ARBA" id="ARBA00004123"/>
    </source>
</evidence>
<organism evidence="16 17">
    <name type="scientific">[Candida] railenensis</name>
    <dbReference type="NCBI Taxonomy" id="45579"/>
    <lineage>
        <taxon>Eukaryota</taxon>
        <taxon>Fungi</taxon>
        <taxon>Dikarya</taxon>
        <taxon>Ascomycota</taxon>
        <taxon>Saccharomycotina</taxon>
        <taxon>Pichiomycetes</taxon>
        <taxon>Debaryomycetaceae</taxon>
        <taxon>Kurtzmaniella</taxon>
    </lineage>
</organism>
<comment type="subunit">
    <text evidence="2">Monomer.</text>
</comment>
<keyword evidence="5" id="KW-0049">Antioxidant</keyword>
<sequence length="224" mass="24340">MPELRRSTRVASRTKEENSAPAAKATVEPPLKKKKSEGKPATPKKVDAVVAASTAADADDAVATVSEPKKEKTAKIEELEIGDKIPDWFFVDQDEKEIHLAKLDKPIVVIFSYPKASTPGCTRQACGFRDNYNGLKSKAVVLGLSADSPKAQKSFATKHGFQYSLLSDPSKKLLQALGGLKAERKIIRSHWIFVDNVLKVKAIGVSPEVSYTTAKESVEKFASA</sequence>
<comment type="caution">
    <text evidence="16">The sequence shown here is derived from an EMBL/GenBank/DDBJ whole genome shotgun (WGS) entry which is preliminary data.</text>
</comment>
<reference evidence="16" key="1">
    <citation type="submission" date="2022-03" db="EMBL/GenBank/DDBJ databases">
        <authorList>
            <person name="Legras J.-L."/>
            <person name="Devillers H."/>
            <person name="Grondin C."/>
        </authorList>
    </citation>
    <scope>NUCLEOTIDE SEQUENCE</scope>
    <source>
        <strain evidence="16">CLIB 1423</strain>
    </source>
</reference>
<dbReference type="InterPro" id="IPR013766">
    <property type="entry name" value="Thioredoxin_domain"/>
</dbReference>
<dbReference type="PANTHER" id="PTHR42801">
    <property type="entry name" value="THIOREDOXIN-DEPENDENT PEROXIDE REDUCTASE"/>
    <property type="match status" value="1"/>
</dbReference>
<evidence type="ECO:0000256" key="3">
    <source>
        <dbReference type="ARBA" id="ARBA00013017"/>
    </source>
</evidence>
<evidence type="ECO:0000256" key="2">
    <source>
        <dbReference type="ARBA" id="ARBA00011245"/>
    </source>
</evidence>
<dbReference type="AlphaFoldDB" id="A0A9P0VZH0"/>
<comment type="catalytic activity">
    <reaction evidence="12">
        <text>a hydroperoxide + [thioredoxin]-dithiol = an alcohol + [thioredoxin]-disulfide + H2O</text>
        <dbReference type="Rhea" id="RHEA:62620"/>
        <dbReference type="Rhea" id="RHEA-COMP:10698"/>
        <dbReference type="Rhea" id="RHEA-COMP:10700"/>
        <dbReference type="ChEBI" id="CHEBI:15377"/>
        <dbReference type="ChEBI" id="CHEBI:29950"/>
        <dbReference type="ChEBI" id="CHEBI:30879"/>
        <dbReference type="ChEBI" id="CHEBI:35924"/>
        <dbReference type="ChEBI" id="CHEBI:50058"/>
        <dbReference type="EC" id="1.11.1.24"/>
    </reaction>
</comment>
<dbReference type="InterPro" id="IPR000866">
    <property type="entry name" value="AhpC/TSA"/>
</dbReference>
<dbReference type="FunFam" id="3.40.30.10:FF:000157">
    <property type="entry name" value="DOT5p Nuclear thiol peroxidase"/>
    <property type="match status" value="1"/>
</dbReference>
<evidence type="ECO:0000259" key="15">
    <source>
        <dbReference type="PROSITE" id="PS51352"/>
    </source>
</evidence>
<keyword evidence="4" id="KW-0575">Peroxidase</keyword>
<evidence type="ECO:0000256" key="12">
    <source>
        <dbReference type="ARBA" id="ARBA00049091"/>
    </source>
</evidence>
<evidence type="ECO:0000256" key="6">
    <source>
        <dbReference type="ARBA" id="ARBA00023002"/>
    </source>
</evidence>
<evidence type="ECO:0000256" key="14">
    <source>
        <dbReference type="SAM" id="MobiDB-lite"/>
    </source>
</evidence>
<feature type="region of interest" description="Disordered" evidence="14">
    <location>
        <begin position="1"/>
        <end position="46"/>
    </location>
</feature>
<evidence type="ECO:0000256" key="7">
    <source>
        <dbReference type="ARBA" id="ARBA00023157"/>
    </source>
</evidence>
<evidence type="ECO:0000313" key="17">
    <source>
        <dbReference type="Proteomes" id="UP000837801"/>
    </source>
</evidence>
<name>A0A9P0VZH0_9ASCO</name>
<dbReference type="EC" id="1.11.1.24" evidence="3"/>
<accession>A0A9P0VZH0</accession>
<dbReference type="Gene3D" id="3.40.30.10">
    <property type="entry name" value="Glutaredoxin"/>
    <property type="match status" value="1"/>
</dbReference>
<dbReference type="GO" id="GO:0034599">
    <property type="term" value="P:cellular response to oxidative stress"/>
    <property type="evidence" value="ECO:0007669"/>
    <property type="project" value="TreeGrafter"/>
</dbReference>
<feature type="domain" description="Thioredoxin" evidence="15">
    <location>
        <begin position="79"/>
        <end position="224"/>
    </location>
</feature>
<protein>
    <recommendedName>
        <fullName evidence="3">thioredoxin-dependent peroxiredoxin</fullName>
        <ecNumber evidence="3">1.11.1.24</ecNumber>
    </recommendedName>
    <alternativeName>
        <fullName evidence="13">Nuclear thiol peroxidase</fullName>
    </alternativeName>
    <alternativeName>
        <fullName evidence="10">Thioredoxin peroxidase</fullName>
    </alternativeName>
</protein>
<keyword evidence="6" id="KW-0560">Oxidoreductase</keyword>
<dbReference type="GO" id="GO:0008379">
    <property type="term" value="F:thioredoxin peroxidase activity"/>
    <property type="evidence" value="ECO:0007669"/>
    <property type="project" value="TreeGrafter"/>
</dbReference>
<dbReference type="EMBL" id="CAKXYY010000011">
    <property type="protein sequence ID" value="CAH2353590.1"/>
    <property type="molecule type" value="Genomic_DNA"/>
</dbReference>
<proteinExistence type="inferred from homology"/>
<keyword evidence="8" id="KW-0539">Nucleus</keyword>
<dbReference type="InterPro" id="IPR050924">
    <property type="entry name" value="Peroxiredoxin_BCP/PrxQ"/>
</dbReference>
<keyword evidence="9" id="KW-0676">Redox-active center</keyword>
<dbReference type="PROSITE" id="PS51352">
    <property type="entry name" value="THIOREDOXIN_2"/>
    <property type="match status" value="1"/>
</dbReference>
<dbReference type="InterPro" id="IPR036249">
    <property type="entry name" value="Thioredoxin-like_sf"/>
</dbReference>
<evidence type="ECO:0000256" key="11">
    <source>
        <dbReference type="ARBA" id="ARBA00038489"/>
    </source>
</evidence>
<keyword evidence="7" id="KW-1015">Disulfide bond</keyword>
<evidence type="ECO:0000256" key="10">
    <source>
        <dbReference type="ARBA" id="ARBA00032824"/>
    </source>
</evidence>
<keyword evidence="17" id="KW-1185">Reference proteome</keyword>
<dbReference type="GO" id="GO:0005634">
    <property type="term" value="C:nucleus"/>
    <property type="evidence" value="ECO:0007669"/>
    <property type="project" value="UniProtKB-SubCell"/>
</dbReference>
<dbReference type="SUPFAM" id="SSF52833">
    <property type="entry name" value="Thioredoxin-like"/>
    <property type="match status" value="1"/>
</dbReference>
<comment type="subcellular location">
    <subcellularLocation>
        <location evidence="1">Nucleus</location>
    </subcellularLocation>
</comment>
<dbReference type="GO" id="GO:0045454">
    <property type="term" value="P:cell redox homeostasis"/>
    <property type="evidence" value="ECO:0007669"/>
    <property type="project" value="TreeGrafter"/>
</dbReference>
<dbReference type="PANTHER" id="PTHR42801:SF23">
    <property type="entry name" value="PEROXIREDOXIN DOT5"/>
    <property type="match status" value="1"/>
</dbReference>
<dbReference type="CDD" id="cd03017">
    <property type="entry name" value="PRX_BCP"/>
    <property type="match status" value="1"/>
</dbReference>
<evidence type="ECO:0000256" key="13">
    <source>
        <dbReference type="ARBA" id="ARBA00077538"/>
    </source>
</evidence>
<dbReference type="OrthoDB" id="338622at2759"/>
<evidence type="ECO:0000256" key="9">
    <source>
        <dbReference type="ARBA" id="ARBA00023284"/>
    </source>
</evidence>
<evidence type="ECO:0000256" key="4">
    <source>
        <dbReference type="ARBA" id="ARBA00022559"/>
    </source>
</evidence>
<comment type="similarity">
    <text evidence="11">Belongs to the peroxiredoxin family. BCP/PrxQ subfamily.</text>
</comment>
<evidence type="ECO:0000256" key="5">
    <source>
        <dbReference type="ARBA" id="ARBA00022862"/>
    </source>
</evidence>
<evidence type="ECO:0000256" key="8">
    <source>
        <dbReference type="ARBA" id="ARBA00023242"/>
    </source>
</evidence>
<dbReference type="GO" id="GO:0005737">
    <property type="term" value="C:cytoplasm"/>
    <property type="evidence" value="ECO:0007669"/>
    <property type="project" value="TreeGrafter"/>
</dbReference>
<evidence type="ECO:0000313" key="16">
    <source>
        <dbReference type="EMBL" id="CAH2353590.1"/>
    </source>
</evidence>
<gene>
    <name evidence="16" type="ORF">CLIB1423_11S03180</name>
</gene>